<name>A0ACB9UPT4_9CETA</name>
<evidence type="ECO:0000313" key="2">
    <source>
        <dbReference type="Proteomes" id="UP001057279"/>
    </source>
</evidence>
<dbReference type="EMBL" id="CM043038">
    <property type="protein sequence ID" value="KAI4575653.1"/>
    <property type="molecule type" value="Genomic_DNA"/>
</dbReference>
<evidence type="ECO:0000313" key="1">
    <source>
        <dbReference type="EMBL" id="KAI4575653.1"/>
    </source>
</evidence>
<reference evidence="1" key="1">
    <citation type="submission" date="2022-03" db="EMBL/GenBank/DDBJ databases">
        <title>Genomic analyses of argali, domestic sheep and their hybrids provide insights into chromosomal evolution, heterosis and genetic basis of agronomic traits.</title>
        <authorList>
            <person name="Li M."/>
        </authorList>
    </citation>
    <scope>NUCLEOTIDE SEQUENCE</scope>
    <source>
        <strain evidence="1">F1 hybrid</strain>
    </source>
</reference>
<gene>
    <name evidence="1" type="ORF">MJG53_011856</name>
</gene>
<organism evidence="1 2">
    <name type="scientific">Ovis ammon polii x Ovis aries</name>
    <dbReference type="NCBI Taxonomy" id="2918886"/>
    <lineage>
        <taxon>Eukaryota</taxon>
        <taxon>Metazoa</taxon>
        <taxon>Chordata</taxon>
        <taxon>Craniata</taxon>
        <taxon>Vertebrata</taxon>
        <taxon>Euteleostomi</taxon>
        <taxon>Mammalia</taxon>
        <taxon>Eutheria</taxon>
        <taxon>Laurasiatheria</taxon>
        <taxon>Artiodactyla</taxon>
        <taxon>Ruminantia</taxon>
        <taxon>Pecora</taxon>
        <taxon>Bovidae</taxon>
        <taxon>Caprinae</taxon>
        <taxon>Ovis</taxon>
    </lineage>
</organism>
<keyword evidence="2" id="KW-1185">Reference proteome</keyword>
<accession>A0ACB9UPT4</accession>
<sequence length="106" mass="11568">MSEELANLKGSWVASPQGPKKPVWVGEKGTLYAPKMRYRIAAVSVLQLCLQVTDSKLIPTRAKNGRSKPGVRPGFSCAGPGHQLGDLWLFPEERKDAPPSNKRLAT</sequence>
<protein>
    <submittedName>
        <fullName evidence="1">Uncharacterized protein</fullName>
    </submittedName>
</protein>
<dbReference type="Proteomes" id="UP001057279">
    <property type="component" value="Linkage Group LG13"/>
</dbReference>
<proteinExistence type="predicted"/>
<comment type="caution">
    <text evidence="1">The sequence shown here is derived from an EMBL/GenBank/DDBJ whole genome shotgun (WGS) entry which is preliminary data.</text>
</comment>